<feature type="region of interest" description="Disordered" evidence="3">
    <location>
        <begin position="623"/>
        <end position="678"/>
    </location>
</feature>
<keyword evidence="1" id="KW-0677">Repeat</keyword>
<dbReference type="InterPro" id="IPR051210">
    <property type="entry name" value="Ub_ligase/GEF_domain"/>
</dbReference>
<dbReference type="EMBL" id="JALLPB020000271">
    <property type="protein sequence ID" value="KAL3811262.1"/>
    <property type="molecule type" value="Genomic_DNA"/>
</dbReference>
<evidence type="ECO:0000256" key="3">
    <source>
        <dbReference type="SAM" id="MobiDB-lite"/>
    </source>
</evidence>
<dbReference type="InterPro" id="IPR009091">
    <property type="entry name" value="RCC1/BLIP-II"/>
</dbReference>
<feature type="repeat" description="RCC1" evidence="2">
    <location>
        <begin position="86"/>
        <end position="142"/>
    </location>
</feature>
<organism evidence="4 5">
    <name type="scientific">Cyclostephanos tholiformis</name>
    <dbReference type="NCBI Taxonomy" id="382380"/>
    <lineage>
        <taxon>Eukaryota</taxon>
        <taxon>Sar</taxon>
        <taxon>Stramenopiles</taxon>
        <taxon>Ochrophyta</taxon>
        <taxon>Bacillariophyta</taxon>
        <taxon>Coscinodiscophyceae</taxon>
        <taxon>Thalassiosirophycidae</taxon>
        <taxon>Stephanodiscales</taxon>
        <taxon>Stephanodiscaceae</taxon>
        <taxon>Cyclostephanos</taxon>
    </lineage>
</organism>
<evidence type="ECO:0000313" key="5">
    <source>
        <dbReference type="Proteomes" id="UP001530377"/>
    </source>
</evidence>
<dbReference type="Pfam" id="PF13540">
    <property type="entry name" value="RCC1_2"/>
    <property type="match status" value="1"/>
</dbReference>
<dbReference type="Gene3D" id="2.130.10.30">
    <property type="entry name" value="Regulator of chromosome condensation 1/beta-lactamase-inhibitor protein II"/>
    <property type="match status" value="2"/>
</dbReference>
<evidence type="ECO:0000256" key="2">
    <source>
        <dbReference type="PROSITE-ProRule" id="PRU00235"/>
    </source>
</evidence>
<feature type="compositionally biased region" description="Gly residues" evidence="3">
    <location>
        <begin position="285"/>
        <end position="296"/>
    </location>
</feature>
<evidence type="ECO:0000313" key="4">
    <source>
        <dbReference type="EMBL" id="KAL3811262.1"/>
    </source>
</evidence>
<feature type="region of interest" description="Disordered" evidence="3">
    <location>
        <begin position="585"/>
        <end position="604"/>
    </location>
</feature>
<accession>A0ABD3RE05</accession>
<reference evidence="4 5" key="1">
    <citation type="submission" date="2024-10" db="EMBL/GenBank/DDBJ databases">
        <title>Updated reference genomes for cyclostephanoid diatoms.</title>
        <authorList>
            <person name="Roberts W.R."/>
            <person name="Alverson A.J."/>
        </authorList>
    </citation>
    <scope>NUCLEOTIDE SEQUENCE [LARGE SCALE GENOMIC DNA]</scope>
    <source>
        <strain evidence="4 5">AJA228-03</strain>
    </source>
</reference>
<comment type="caution">
    <text evidence="4">The sequence shown here is derived from an EMBL/GenBank/DDBJ whole genome shotgun (WGS) entry which is preliminary data.</text>
</comment>
<evidence type="ECO:0000256" key="1">
    <source>
        <dbReference type="ARBA" id="ARBA00022737"/>
    </source>
</evidence>
<dbReference type="AlphaFoldDB" id="A0ABD3RE05"/>
<feature type="region of interest" description="Disordered" evidence="3">
    <location>
        <begin position="1"/>
        <end position="34"/>
    </location>
</feature>
<dbReference type="Proteomes" id="UP001530377">
    <property type="component" value="Unassembled WGS sequence"/>
</dbReference>
<name>A0ABD3RE05_9STRA</name>
<feature type="region of interest" description="Disordered" evidence="3">
    <location>
        <begin position="145"/>
        <end position="169"/>
    </location>
</feature>
<protein>
    <submittedName>
        <fullName evidence="4">Uncharacterized protein</fullName>
    </submittedName>
</protein>
<feature type="repeat" description="RCC1" evidence="2">
    <location>
        <begin position="438"/>
        <end position="482"/>
    </location>
</feature>
<feature type="region of interest" description="Disordered" evidence="3">
    <location>
        <begin position="273"/>
        <end position="298"/>
    </location>
</feature>
<sequence>MIVPSSSSSSASSSASSSSSSSSAPSSRGGGGGGGDVRLVGTIFGRAYKTFAPMPTRLPLRVVRLSSGRRHVLALTEGPSNGMGGGVVMSWGAGHFGQLGHGPDVTSCVEPRTIDRLLPHVAGGVVIEIAAGGLHSAAIVALSSHTSSSSSGNRGGGGGTNASVNDSNDSVRTIVVRETRTFAWGSNRKGQCGVEGGKCATVPVPLPVVAVKRGDATTTIGNANAVQINGSLNPVDKYVHFEKLSLGRLHTVALSAYGEVFTWGSTSMGRCGHNNGSSLDPPPSGLGGGRGSGSGGDSRFVQKPRLVSALRNVAIESIAAGGAHTLALSRGGRVFAWGAGGDGQCGQGHAGNLFSPRVVQGLSFDSSSATSERDMVPMKVTNYGSNLAVGVEEEAISKGLSSSIINDSSSVASLDLRPDRVVSVRASGCYSAAITANGDVYTWGYGSGAAIGHPIPSKDASSLLPLIPIIEGNQYSTATAAKVFPEGGSDDNKIRDCRCFDTDLNVMLPRRVECTRALGLHVEDASLGPGHMIILCSLRDDFVATKHDQPSLGLSLRGEDGEEDNDRNSGISDDTNNRCDASKQQYNSASGTAQDLRMSNDAADSSAKEEFVDFGTLAAFDSIDGPKSGKSRRSSGGWMTKIKLSRTAKRNSSTPPLPGTLEGDKKKSFIQLGKNFRA</sequence>
<dbReference type="InterPro" id="IPR000408">
    <property type="entry name" value="Reg_chr_condens"/>
</dbReference>
<dbReference type="SUPFAM" id="SSF50985">
    <property type="entry name" value="RCC1/BLIP-II"/>
    <property type="match status" value="2"/>
</dbReference>
<dbReference type="PANTHER" id="PTHR22870:SF408">
    <property type="entry name" value="OS09G0560450 PROTEIN"/>
    <property type="match status" value="1"/>
</dbReference>
<feature type="repeat" description="RCC1" evidence="2">
    <location>
        <begin position="332"/>
        <end position="394"/>
    </location>
</feature>
<feature type="repeat" description="RCC1" evidence="2">
    <location>
        <begin position="258"/>
        <end position="331"/>
    </location>
</feature>
<keyword evidence="5" id="KW-1185">Reference proteome</keyword>
<gene>
    <name evidence="4" type="ORF">ACHAXA_003361</name>
</gene>
<proteinExistence type="predicted"/>
<dbReference type="PROSITE" id="PS50012">
    <property type="entry name" value="RCC1_3"/>
    <property type="match status" value="4"/>
</dbReference>
<dbReference type="Pfam" id="PF00415">
    <property type="entry name" value="RCC1"/>
    <property type="match status" value="1"/>
</dbReference>
<dbReference type="PANTHER" id="PTHR22870">
    <property type="entry name" value="REGULATOR OF CHROMOSOME CONDENSATION"/>
    <property type="match status" value="1"/>
</dbReference>
<feature type="region of interest" description="Disordered" evidence="3">
    <location>
        <begin position="550"/>
        <end position="580"/>
    </location>
</feature>
<dbReference type="PRINTS" id="PR00633">
    <property type="entry name" value="RCCNDNSATION"/>
</dbReference>
<feature type="compositionally biased region" description="Low complexity" evidence="3">
    <location>
        <begin position="1"/>
        <end position="27"/>
    </location>
</feature>